<dbReference type="PROSITE" id="PS00447">
    <property type="entry name" value="DNA_POLYMERASE_A"/>
    <property type="match status" value="1"/>
</dbReference>
<comment type="caution">
    <text evidence="17">The sequence shown here is derived from an EMBL/GenBank/DDBJ whole genome shotgun (WGS) entry which is preliminary data.</text>
</comment>
<dbReference type="EC" id="2.7.7.7" evidence="4"/>
<keyword evidence="18" id="KW-1185">Reference proteome</keyword>
<evidence type="ECO:0000313" key="18">
    <source>
        <dbReference type="Proteomes" id="UP001152888"/>
    </source>
</evidence>
<evidence type="ECO:0000256" key="7">
    <source>
        <dbReference type="ARBA" id="ARBA00022695"/>
    </source>
</evidence>
<feature type="region of interest" description="Disordered" evidence="15">
    <location>
        <begin position="29"/>
        <end position="49"/>
    </location>
</feature>
<dbReference type="Pfam" id="PF18136">
    <property type="entry name" value="DNApol_Exo"/>
    <property type="match status" value="1"/>
</dbReference>
<dbReference type="InterPro" id="IPR043502">
    <property type="entry name" value="DNA/RNA_pol_sf"/>
</dbReference>
<dbReference type="InterPro" id="IPR019760">
    <property type="entry name" value="DNA-dir_DNA_pol_A_CS"/>
</dbReference>
<evidence type="ECO:0000256" key="6">
    <source>
        <dbReference type="ARBA" id="ARBA00022679"/>
    </source>
</evidence>
<dbReference type="GO" id="GO:0005760">
    <property type="term" value="C:gamma DNA polymerase complex"/>
    <property type="evidence" value="ECO:0007669"/>
    <property type="project" value="InterPro"/>
</dbReference>
<evidence type="ECO:0000256" key="1">
    <source>
        <dbReference type="ARBA" id="ARBA00001946"/>
    </source>
</evidence>
<dbReference type="EMBL" id="CAKOFQ010006938">
    <property type="protein sequence ID" value="CAH1983404.1"/>
    <property type="molecule type" value="Genomic_DNA"/>
</dbReference>
<evidence type="ECO:0000256" key="3">
    <source>
        <dbReference type="ARBA" id="ARBA00007705"/>
    </source>
</evidence>
<evidence type="ECO:0000256" key="9">
    <source>
        <dbReference type="ARBA" id="ARBA00022842"/>
    </source>
</evidence>
<keyword evidence="11" id="KW-0238">DNA-binding</keyword>
<sequence>MITKRYSFVNYLIHIRRAHFDIQPSTKRKIFLPNPDKPKPKKLKKPTPLPRVEKVFGPRRNKLDIQMLSKAIYDQVFIEGYRDTCKPDVLEQCAKELAKHGMQSNENTCMGDVDYKIPPIQGKNIEEHFRIIADLQLMPYRCLLVDLLGPMPDPPKEWVKEAGWTRYAPRRAPEKVPYPLEDAVVFDVEVCVSAGKTPTLATAASSEAWYGWVSPSLIDGTSKAVTSNEYSVASLIPLESTDKDDGMHLSEYQRKPKIVVGHNVSYDRARIKEQYWLNRTGTRFVDTMSLHISIGGLTSYQRSVLKSEKFNDEDETWKNFSSLNSLADCYKLYCDATLDKATRDLFVTGTLSEINSEFQTVMKYCSGDVIATCDIFKVLFPMFSERFPHPATLAGMLELGTAYLPVNSNWSRYISDSEQAYEDLDIEGRILLARRADQACQMLHDEKYKEDLWMWDQDWEVKNIKLRKRIVKKKKEPPPVPPTQCHKSQVDQSVNDPNDLDTEEIDELEEKFRYLSATKEYLPSVKILLPGYPNWYRKLCTKPDSSPLWIPGPHLISTSMQITPKLLSLTWEGYPLHYIRDLGWGFLVPFSDDSEVERKLPLAKLLEKCPLRVTKDGSNTWEAMQQISNSVQQDLSKKQYFDRMKGDKTGGQYQGTGIWCNTVIEDCCWFFKLPHKDGPSRNVGNPLAKDYLTKFSDNVLAGDTESAEQVLSIARKLSYWRNNRARIMDQMVVWLNKQDLPKELQESTDNFGAIIPQVVVCGTLTRRAVESTWMTASNAHPERIGSELRAMVQAPPGYNIVGADVDSQELWIASVIGDSRHAAMHGCTPLGWMTLSGNKSEGTDMHSVTAKAVGISRDHAKVINYARIYGAGQNFAERLLKQFNPTMSETEARSKARKMFDMTKGKKFYYLTREYVHEFGDHPFTKWQAMELAKAHGKKVSEMFETSSGSEAPSPPCSTGWKRLRTATGLPLHF</sequence>
<evidence type="ECO:0000256" key="8">
    <source>
        <dbReference type="ARBA" id="ARBA00022705"/>
    </source>
</evidence>
<feature type="compositionally biased region" description="Polar residues" evidence="15">
    <location>
        <begin position="485"/>
        <end position="496"/>
    </location>
</feature>
<dbReference type="SUPFAM" id="SSF53098">
    <property type="entry name" value="Ribonuclease H-like"/>
    <property type="match status" value="1"/>
</dbReference>
<protein>
    <recommendedName>
        <fullName evidence="5">DNA polymerase subunit gamma-1</fullName>
        <ecNumber evidence="4">2.7.7.7</ecNumber>
    </recommendedName>
    <alternativeName>
        <fullName evidence="14">Mitochondrial DNA polymerase catalytic subunit</fullName>
    </alternativeName>
</protein>
<evidence type="ECO:0000256" key="12">
    <source>
        <dbReference type="ARBA" id="ARBA00023128"/>
    </source>
</evidence>
<dbReference type="GO" id="GO:0042645">
    <property type="term" value="C:mitochondrial nucleoid"/>
    <property type="evidence" value="ECO:0007669"/>
    <property type="project" value="UniProtKB-SubCell"/>
</dbReference>
<dbReference type="FunFam" id="1.10.150.20:FF:000024">
    <property type="entry name" value="DNA polymerase gamma, catalytic subunit"/>
    <property type="match status" value="1"/>
</dbReference>
<evidence type="ECO:0000256" key="2">
    <source>
        <dbReference type="ARBA" id="ARBA00004436"/>
    </source>
</evidence>
<dbReference type="AlphaFoldDB" id="A0A9P0KUX4"/>
<dbReference type="InterPro" id="IPR002297">
    <property type="entry name" value="DNA-dir_DNA_pol_A_mt"/>
</dbReference>
<evidence type="ECO:0000256" key="14">
    <source>
        <dbReference type="ARBA" id="ARBA00031966"/>
    </source>
</evidence>
<evidence type="ECO:0000259" key="16">
    <source>
        <dbReference type="SMART" id="SM00482"/>
    </source>
</evidence>
<dbReference type="PANTHER" id="PTHR10267">
    <property type="entry name" value="DNA POLYMERASE SUBUNIT GAMMA-1"/>
    <property type="match status" value="1"/>
</dbReference>
<dbReference type="GO" id="GO:0006264">
    <property type="term" value="P:mitochondrial DNA replication"/>
    <property type="evidence" value="ECO:0007669"/>
    <property type="project" value="TreeGrafter"/>
</dbReference>
<keyword evidence="6" id="KW-0808">Transferase</keyword>
<name>A0A9P0KUX4_ACAOB</name>
<keyword evidence="8" id="KW-0235">DNA replication</keyword>
<evidence type="ECO:0000256" key="15">
    <source>
        <dbReference type="SAM" id="MobiDB-lite"/>
    </source>
</evidence>
<dbReference type="InterPro" id="IPR012337">
    <property type="entry name" value="RNaseH-like_sf"/>
</dbReference>
<dbReference type="InterPro" id="IPR041336">
    <property type="entry name" value="DNApol_Exo"/>
</dbReference>
<evidence type="ECO:0000256" key="13">
    <source>
        <dbReference type="ARBA" id="ARBA00023271"/>
    </source>
</evidence>
<keyword evidence="10" id="KW-0239">DNA-directed DNA polymerase</keyword>
<comment type="subcellular location">
    <subcellularLocation>
        <location evidence="2">Mitochondrion matrix</location>
        <location evidence="2">Mitochondrion nucleoid</location>
    </subcellularLocation>
</comment>
<evidence type="ECO:0000313" key="17">
    <source>
        <dbReference type="EMBL" id="CAH1983404.1"/>
    </source>
</evidence>
<dbReference type="InterPro" id="IPR001098">
    <property type="entry name" value="DNA-dir_DNA_pol_A_palm_dom"/>
</dbReference>
<dbReference type="SMART" id="SM00482">
    <property type="entry name" value="POLAc"/>
    <property type="match status" value="1"/>
</dbReference>
<dbReference type="SUPFAM" id="SSF56672">
    <property type="entry name" value="DNA/RNA polymerases"/>
    <property type="match status" value="1"/>
</dbReference>
<evidence type="ECO:0000256" key="10">
    <source>
        <dbReference type="ARBA" id="ARBA00022932"/>
    </source>
</evidence>
<proteinExistence type="inferred from homology"/>
<accession>A0A9P0KUX4</accession>
<feature type="domain" description="DNA-directed DNA polymerase family A palm" evidence="16">
    <location>
        <begin position="785"/>
        <end position="956"/>
    </location>
</feature>
<dbReference type="GO" id="GO:0003887">
    <property type="term" value="F:DNA-directed DNA polymerase activity"/>
    <property type="evidence" value="ECO:0007669"/>
    <property type="project" value="UniProtKB-KW"/>
</dbReference>
<dbReference type="GO" id="GO:0008408">
    <property type="term" value="F:3'-5' exonuclease activity"/>
    <property type="evidence" value="ECO:0007669"/>
    <property type="project" value="TreeGrafter"/>
</dbReference>
<keyword evidence="9" id="KW-0460">Magnesium</keyword>
<keyword evidence="7" id="KW-0548">Nucleotidyltransferase</keyword>
<dbReference type="FunFam" id="3.30.420.390:FF:000004">
    <property type="entry name" value="DNA polymerase subunit gamma-1, mitochondrial"/>
    <property type="match status" value="1"/>
</dbReference>
<dbReference type="Gene3D" id="3.30.420.390">
    <property type="match status" value="1"/>
</dbReference>
<dbReference type="PANTHER" id="PTHR10267:SF0">
    <property type="entry name" value="DNA POLYMERASE SUBUNIT GAMMA-1"/>
    <property type="match status" value="1"/>
</dbReference>
<keyword evidence="12" id="KW-0496">Mitochondrion</keyword>
<dbReference type="GO" id="GO:0003677">
    <property type="term" value="F:DNA binding"/>
    <property type="evidence" value="ECO:0007669"/>
    <property type="project" value="UniProtKB-KW"/>
</dbReference>
<organism evidence="17 18">
    <name type="scientific">Acanthoscelides obtectus</name>
    <name type="common">Bean weevil</name>
    <name type="synonym">Bruchus obtectus</name>
    <dbReference type="NCBI Taxonomy" id="200917"/>
    <lineage>
        <taxon>Eukaryota</taxon>
        <taxon>Metazoa</taxon>
        <taxon>Ecdysozoa</taxon>
        <taxon>Arthropoda</taxon>
        <taxon>Hexapoda</taxon>
        <taxon>Insecta</taxon>
        <taxon>Pterygota</taxon>
        <taxon>Neoptera</taxon>
        <taxon>Endopterygota</taxon>
        <taxon>Coleoptera</taxon>
        <taxon>Polyphaga</taxon>
        <taxon>Cucujiformia</taxon>
        <taxon>Chrysomeloidea</taxon>
        <taxon>Chrysomelidae</taxon>
        <taxon>Bruchinae</taxon>
        <taxon>Bruchini</taxon>
        <taxon>Acanthoscelides</taxon>
    </lineage>
</organism>
<dbReference type="OrthoDB" id="5588663at2759"/>
<keyword evidence="13" id="KW-1135">Mitochondrion nucleoid</keyword>
<evidence type="ECO:0000256" key="4">
    <source>
        <dbReference type="ARBA" id="ARBA00012417"/>
    </source>
</evidence>
<reference evidence="17" key="1">
    <citation type="submission" date="2022-03" db="EMBL/GenBank/DDBJ databases">
        <authorList>
            <person name="Sayadi A."/>
        </authorList>
    </citation>
    <scope>NUCLEOTIDE SEQUENCE</scope>
</reference>
<dbReference type="Gene3D" id="1.10.150.20">
    <property type="entry name" value="5' to 3' exonuclease, C-terminal subdomain"/>
    <property type="match status" value="1"/>
</dbReference>
<evidence type="ECO:0000256" key="5">
    <source>
        <dbReference type="ARBA" id="ARBA00015350"/>
    </source>
</evidence>
<comment type="similarity">
    <text evidence="3">Belongs to the DNA polymerase type-A family.</text>
</comment>
<feature type="region of interest" description="Disordered" evidence="15">
    <location>
        <begin position="474"/>
        <end position="499"/>
    </location>
</feature>
<dbReference type="Proteomes" id="UP001152888">
    <property type="component" value="Unassembled WGS sequence"/>
</dbReference>
<gene>
    <name evidence="17" type="ORF">ACAOBT_LOCUS15550</name>
</gene>
<evidence type="ECO:0000256" key="11">
    <source>
        <dbReference type="ARBA" id="ARBA00023125"/>
    </source>
</evidence>
<comment type="cofactor">
    <cofactor evidence="1">
        <name>Mg(2+)</name>
        <dbReference type="ChEBI" id="CHEBI:18420"/>
    </cofactor>
</comment>
<dbReference type="PRINTS" id="PR00867">
    <property type="entry name" value="DNAPOLG"/>
</dbReference>